<accession>A0AAX0RVK8</accession>
<dbReference type="Gene3D" id="3.40.50.2000">
    <property type="entry name" value="Glycogen Phosphorylase B"/>
    <property type="match status" value="2"/>
</dbReference>
<evidence type="ECO:0000313" key="3">
    <source>
        <dbReference type="EMBL" id="PEJ25054.1"/>
    </source>
</evidence>
<dbReference type="Proteomes" id="UP000220106">
    <property type="component" value="Unassembled WGS sequence"/>
</dbReference>
<dbReference type="PANTHER" id="PTHR12526">
    <property type="entry name" value="GLYCOSYLTRANSFERASE"/>
    <property type="match status" value="1"/>
</dbReference>
<reference evidence="3 4" key="1">
    <citation type="submission" date="2017-09" db="EMBL/GenBank/DDBJ databases">
        <title>Large-scale bioinformatics analysis of Bacillus genomes uncovers conserved roles of natural products in bacterial physiology.</title>
        <authorList>
            <consortium name="Agbiome Team Llc"/>
            <person name="Bleich R.M."/>
            <person name="Kirk G.J."/>
            <person name="Santa Maria K.C."/>
            <person name="Allen S.E."/>
            <person name="Farag S."/>
            <person name="Shank E.A."/>
            <person name="Bowers A."/>
        </authorList>
    </citation>
    <scope>NUCLEOTIDE SEQUENCE [LARGE SCALE GENOMIC DNA]</scope>
    <source>
        <strain evidence="3 4">AFS003229</strain>
    </source>
</reference>
<proteinExistence type="predicted"/>
<feature type="domain" description="Glycosyl transferase family 1" evidence="1">
    <location>
        <begin position="165"/>
        <end position="329"/>
    </location>
</feature>
<gene>
    <name evidence="3" type="ORF">CN689_26395</name>
</gene>
<dbReference type="GO" id="GO:0016757">
    <property type="term" value="F:glycosyltransferase activity"/>
    <property type="evidence" value="ECO:0007669"/>
    <property type="project" value="InterPro"/>
</dbReference>
<dbReference type="Pfam" id="PF13439">
    <property type="entry name" value="Glyco_transf_4"/>
    <property type="match status" value="1"/>
</dbReference>
<dbReference type="InterPro" id="IPR001296">
    <property type="entry name" value="Glyco_trans_1"/>
</dbReference>
<evidence type="ECO:0000259" key="1">
    <source>
        <dbReference type="Pfam" id="PF00534"/>
    </source>
</evidence>
<evidence type="ECO:0000313" key="4">
    <source>
        <dbReference type="Proteomes" id="UP000220106"/>
    </source>
</evidence>
<dbReference type="SUPFAM" id="SSF53756">
    <property type="entry name" value="UDP-Glycosyltransferase/glycogen phosphorylase"/>
    <property type="match status" value="1"/>
</dbReference>
<sequence>MIKISTIAHLKYKLENSHSTPHTQLVPGYRNIQLLRSTKSVRDNSLLNEDVHFLKSIKDPKSFVMSQNIKILHAHHGNLGVLLLPFAQEASVPLVCSFRGKDTVVPSKAYKKDLLKLFEGGANFFPVCQYLADIIVDLGCPPEKVRVLYGGIDLEKFQYIAPQESKEHINILSVGRLVEKKGHHILLQAYAKVRGKYPNTSLTLIGGGKYKEYLEMLAQQLELGNSFTLYNHTQYDQIADHMKKADLFVAASLTGKDGDLEGIPNTLKEAMAAGRPVISTYHAGIPELVTNEHNGILVQENNVDELAQALEYMLEKRENWKKYSENARNTIETKFNLQTQLLTQSKFYNQILKS</sequence>
<dbReference type="InterPro" id="IPR028098">
    <property type="entry name" value="Glyco_trans_4-like_N"/>
</dbReference>
<evidence type="ECO:0000259" key="2">
    <source>
        <dbReference type="Pfam" id="PF13439"/>
    </source>
</evidence>
<feature type="domain" description="Glycosyltransferase subfamily 4-like N-terminal" evidence="2">
    <location>
        <begin position="66"/>
        <end position="156"/>
    </location>
</feature>
<name>A0AAX0RVK8_9BACI</name>
<organism evidence="3 4">
    <name type="scientific">Peribacillus butanolivorans</name>
    <dbReference type="NCBI Taxonomy" id="421767"/>
    <lineage>
        <taxon>Bacteria</taxon>
        <taxon>Bacillati</taxon>
        <taxon>Bacillota</taxon>
        <taxon>Bacilli</taxon>
        <taxon>Bacillales</taxon>
        <taxon>Bacillaceae</taxon>
        <taxon>Peribacillus</taxon>
    </lineage>
</organism>
<dbReference type="Pfam" id="PF00534">
    <property type="entry name" value="Glycos_transf_1"/>
    <property type="match status" value="1"/>
</dbReference>
<dbReference type="EMBL" id="NUEQ01000118">
    <property type="protein sequence ID" value="PEJ25054.1"/>
    <property type="molecule type" value="Genomic_DNA"/>
</dbReference>
<dbReference type="AlphaFoldDB" id="A0AAX0RVK8"/>
<protein>
    <submittedName>
        <fullName evidence="3">Colanic acid biosynthesis glycosyltransferase WcaL</fullName>
    </submittedName>
</protein>
<comment type="caution">
    <text evidence="3">The sequence shown here is derived from an EMBL/GenBank/DDBJ whole genome shotgun (WGS) entry which is preliminary data.</text>
</comment>